<sequence>MPRKTAASASSRRARIVDPSSLETDPLILSFIDQITDKSNTAWFETRKKSRIELEQTIDPTLDSQLEISNLFTSLGWGRMISRSSVYYPSLVKEFYIYMTKKNNKDLITIKNTVKGVNITIDRTLSLILRLFLMRV</sequence>
<organism evidence="1 2">
    <name type="scientific">Catharanthus roseus</name>
    <name type="common">Madagascar periwinkle</name>
    <name type="synonym">Vinca rosea</name>
    <dbReference type="NCBI Taxonomy" id="4058"/>
    <lineage>
        <taxon>Eukaryota</taxon>
        <taxon>Viridiplantae</taxon>
        <taxon>Streptophyta</taxon>
        <taxon>Embryophyta</taxon>
        <taxon>Tracheophyta</taxon>
        <taxon>Spermatophyta</taxon>
        <taxon>Magnoliopsida</taxon>
        <taxon>eudicotyledons</taxon>
        <taxon>Gunneridae</taxon>
        <taxon>Pentapetalae</taxon>
        <taxon>asterids</taxon>
        <taxon>lamiids</taxon>
        <taxon>Gentianales</taxon>
        <taxon>Apocynaceae</taxon>
        <taxon>Rauvolfioideae</taxon>
        <taxon>Vinceae</taxon>
        <taxon>Catharanthinae</taxon>
        <taxon>Catharanthus</taxon>
    </lineage>
</organism>
<proteinExistence type="predicted"/>
<comment type="caution">
    <text evidence="1">The sequence shown here is derived from an EMBL/GenBank/DDBJ whole genome shotgun (WGS) entry which is preliminary data.</text>
</comment>
<evidence type="ECO:0000313" key="2">
    <source>
        <dbReference type="Proteomes" id="UP001060085"/>
    </source>
</evidence>
<dbReference type="EMBL" id="CM044706">
    <property type="protein sequence ID" value="KAI5658179.1"/>
    <property type="molecule type" value="Genomic_DNA"/>
</dbReference>
<reference evidence="2" key="1">
    <citation type="journal article" date="2023" name="Nat. Plants">
        <title>Single-cell RNA sequencing provides a high-resolution roadmap for understanding the multicellular compartmentation of specialized metabolism.</title>
        <authorList>
            <person name="Sun S."/>
            <person name="Shen X."/>
            <person name="Li Y."/>
            <person name="Li Y."/>
            <person name="Wang S."/>
            <person name="Li R."/>
            <person name="Zhang H."/>
            <person name="Shen G."/>
            <person name="Guo B."/>
            <person name="Wei J."/>
            <person name="Xu J."/>
            <person name="St-Pierre B."/>
            <person name="Chen S."/>
            <person name="Sun C."/>
        </authorList>
    </citation>
    <scope>NUCLEOTIDE SEQUENCE [LARGE SCALE GENOMIC DNA]</scope>
</reference>
<protein>
    <submittedName>
        <fullName evidence="1">Uncharacterized protein</fullName>
    </submittedName>
</protein>
<gene>
    <name evidence="1" type="ORF">M9H77_26972</name>
</gene>
<name>A0ACC0ABK5_CATRO</name>
<accession>A0ACC0ABK5</accession>
<keyword evidence="2" id="KW-1185">Reference proteome</keyword>
<dbReference type="Proteomes" id="UP001060085">
    <property type="component" value="Linkage Group LG06"/>
</dbReference>
<evidence type="ECO:0000313" key="1">
    <source>
        <dbReference type="EMBL" id="KAI5658179.1"/>
    </source>
</evidence>